<organism evidence="1 2">
    <name type="scientific">Ascaris lumbricoides</name>
    <name type="common">Giant roundworm</name>
    <dbReference type="NCBI Taxonomy" id="6252"/>
    <lineage>
        <taxon>Eukaryota</taxon>
        <taxon>Metazoa</taxon>
        <taxon>Ecdysozoa</taxon>
        <taxon>Nematoda</taxon>
        <taxon>Chromadorea</taxon>
        <taxon>Rhabditida</taxon>
        <taxon>Spirurina</taxon>
        <taxon>Ascaridomorpha</taxon>
        <taxon>Ascaridoidea</taxon>
        <taxon>Ascarididae</taxon>
        <taxon>Ascaris</taxon>
    </lineage>
</organism>
<keyword evidence="1" id="KW-1185">Reference proteome</keyword>
<evidence type="ECO:0000313" key="1">
    <source>
        <dbReference type="Proteomes" id="UP000036681"/>
    </source>
</evidence>
<accession>A0A0M3I058</accession>
<evidence type="ECO:0000313" key="2">
    <source>
        <dbReference type="WBParaSite" id="ALUE_0000945501-mRNA-1"/>
    </source>
</evidence>
<proteinExistence type="predicted"/>
<reference evidence="2" key="1">
    <citation type="submission" date="2017-02" db="UniProtKB">
        <authorList>
            <consortium name="WormBaseParasite"/>
        </authorList>
    </citation>
    <scope>IDENTIFICATION</scope>
</reference>
<protein>
    <submittedName>
        <fullName evidence="2">Uncharacterized protein</fullName>
    </submittedName>
</protein>
<dbReference type="Proteomes" id="UP000036681">
    <property type="component" value="Unplaced"/>
</dbReference>
<dbReference type="AlphaFoldDB" id="A0A0M3I058"/>
<sequence length="136" mass="15304">MRAQHSNKQNARTQAALALAAPQLEMCTALPRLTSSRALLVAGSEHDQQHAPTRASCMIQLHIRASARFPFMDNDALRARFTFSHIVWHHAASQPFMSVAFSTLSLLLYTFNPRHEPNDVYSAGCTFTFPFVFKQE</sequence>
<dbReference type="WBParaSite" id="ALUE_0000945501-mRNA-1">
    <property type="protein sequence ID" value="ALUE_0000945501-mRNA-1"/>
    <property type="gene ID" value="ALUE_0000945501"/>
</dbReference>
<name>A0A0M3I058_ASCLU</name>